<dbReference type="AlphaFoldDB" id="A0AAD6TX76"/>
<reference evidence="2" key="1">
    <citation type="submission" date="2023-03" db="EMBL/GenBank/DDBJ databases">
        <title>Massive genome expansion in bonnet fungi (Mycena s.s.) driven by repeated elements and novel gene families across ecological guilds.</title>
        <authorList>
            <consortium name="Lawrence Berkeley National Laboratory"/>
            <person name="Harder C.B."/>
            <person name="Miyauchi S."/>
            <person name="Viragh M."/>
            <person name="Kuo A."/>
            <person name="Thoen E."/>
            <person name="Andreopoulos B."/>
            <person name="Lu D."/>
            <person name="Skrede I."/>
            <person name="Drula E."/>
            <person name="Henrissat B."/>
            <person name="Morin E."/>
            <person name="Kohler A."/>
            <person name="Barry K."/>
            <person name="LaButti K."/>
            <person name="Morin E."/>
            <person name="Salamov A."/>
            <person name="Lipzen A."/>
            <person name="Mereny Z."/>
            <person name="Hegedus B."/>
            <person name="Baldrian P."/>
            <person name="Stursova M."/>
            <person name="Weitz H."/>
            <person name="Taylor A."/>
            <person name="Grigoriev I.V."/>
            <person name="Nagy L.G."/>
            <person name="Martin F."/>
            <person name="Kauserud H."/>
        </authorList>
    </citation>
    <scope>NUCLEOTIDE SEQUENCE</scope>
    <source>
        <strain evidence="2">CBHHK173m</strain>
    </source>
</reference>
<feature type="region of interest" description="Disordered" evidence="1">
    <location>
        <begin position="449"/>
        <end position="483"/>
    </location>
</feature>
<feature type="region of interest" description="Disordered" evidence="1">
    <location>
        <begin position="366"/>
        <end position="430"/>
    </location>
</feature>
<feature type="compositionally biased region" description="Basic residues" evidence="1">
    <location>
        <begin position="170"/>
        <end position="181"/>
    </location>
</feature>
<sequence>MHGRGRPPSTPRRGRGSSSSAARRSARTRREDGPASSGGGERSQNPSQRRTHRPARLSPPPPQTTTLCELNSEAESIDFPEALLGQIKTRPWVSPLKRERQLRERKERERLEKQRRQRRRPPAPGQEIYDEDGVLCTPSTSTSKPRRPRTMSSSVIIEIPSTDDEERTPTRRRPQKLKRPPSKPVDPGSVIDLATTTAEEDNGPVALSFTTNEVHSSPTCRPPLKRKHRDEEQLVSRKRPRADSVAELEMRNADEDGPGTPPPPTEAEDYIGADGLDFDMEPMVEAPTLGDIGQDVPDGIEEEVIRAGPEEETPREQDSVAPAITHDTNLPTLPPETSADHLADQLLNEQIFDAALALVAEELSTTRSFPESDALKSPTRSTAPVGATPVENGPSLRGTVVPSSPSLRDRSPTRLTTPAGPVPVQNIPPLHRPGVPSSPLLARVSTAPTPLLLQPTRPYASNPSPTASRTPPTPSTGVSHEQGFYYSTLQAMRSRGSLSGARAPPKPAMRQPPGMHATGVRNAVDLATRAGDVTGVIKADDAEPMPAQLQRDVSSDERASRTQPVAPPSPQHCPAERTPPAEPDFPAADSVATTAAVDYTPPLSPISDSTLGATPPYAASGLVILVDASVAVKEVDELSDGISEFGDLGYPSDYT</sequence>
<evidence type="ECO:0000256" key="1">
    <source>
        <dbReference type="SAM" id="MobiDB-lite"/>
    </source>
</evidence>
<feature type="region of interest" description="Disordered" evidence="1">
    <location>
        <begin position="539"/>
        <end position="587"/>
    </location>
</feature>
<feature type="compositionally biased region" description="Basic and acidic residues" evidence="1">
    <location>
        <begin position="307"/>
        <end position="318"/>
    </location>
</feature>
<feature type="region of interest" description="Disordered" evidence="1">
    <location>
        <begin position="307"/>
        <end position="338"/>
    </location>
</feature>
<feature type="region of interest" description="Disordered" evidence="1">
    <location>
        <begin position="1"/>
        <end position="271"/>
    </location>
</feature>
<feature type="region of interest" description="Disordered" evidence="1">
    <location>
        <begin position="495"/>
        <end position="516"/>
    </location>
</feature>
<keyword evidence="3" id="KW-1185">Reference proteome</keyword>
<feature type="compositionally biased region" description="Polar residues" evidence="1">
    <location>
        <begin position="208"/>
        <end position="219"/>
    </location>
</feature>
<proteinExistence type="predicted"/>
<name>A0AAD6TX76_9AGAR</name>
<comment type="caution">
    <text evidence="2">The sequence shown here is derived from an EMBL/GenBank/DDBJ whole genome shotgun (WGS) entry which is preliminary data.</text>
</comment>
<gene>
    <name evidence="2" type="ORF">B0H15DRAFT_854933</name>
</gene>
<accession>A0AAD6TX76</accession>
<organism evidence="2 3">
    <name type="scientific">Mycena belliarum</name>
    <dbReference type="NCBI Taxonomy" id="1033014"/>
    <lineage>
        <taxon>Eukaryota</taxon>
        <taxon>Fungi</taxon>
        <taxon>Dikarya</taxon>
        <taxon>Basidiomycota</taxon>
        <taxon>Agaricomycotina</taxon>
        <taxon>Agaricomycetes</taxon>
        <taxon>Agaricomycetidae</taxon>
        <taxon>Agaricales</taxon>
        <taxon>Marasmiineae</taxon>
        <taxon>Mycenaceae</taxon>
        <taxon>Mycena</taxon>
    </lineage>
</organism>
<dbReference type="Proteomes" id="UP001222325">
    <property type="component" value="Unassembled WGS sequence"/>
</dbReference>
<feature type="compositionally biased region" description="Low complexity" evidence="1">
    <location>
        <begin position="461"/>
        <end position="470"/>
    </location>
</feature>
<feature type="compositionally biased region" description="Basic and acidic residues" evidence="1">
    <location>
        <begin position="96"/>
        <end position="114"/>
    </location>
</feature>
<protein>
    <submittedName>
        <fullName evidence="2">Uncharacterized protein</fullName>
    </submittedName>
</protein>
<evidence type="ECO:0000313" key="2">
    <source>
        <dbReference type="EMBL" id="KAJ7081368.1"/>
    </source>
</evidence>
<evidence type="ECO:0000313" key="3">
    <source>
        <dbReference type="Proteomes" id="UP001222325"/>
    </source>
</evidence>
<dbReference type="EMBL" id="JARJCN010000050">
    <property type="protein sequence ID" value="KAJ7081368.1"/>
    <property type="molecule type" value="Genomic_DNA"/>
</dbReference>
<feature type="compositionally biased region" description="Basic and acidic residues" evidence="1">
    <location>
        <begin position="229"/>
        <end position="254"/>
    </location>
</feature>